<accession>A0A2P7STK9</accession>
<dbReference type="Pfam" id="PF00528">
    <property type="entry name" value="BPD_transp_1"/>
    <property type="match status" value="1"/>
</dbReference>
<comment type="similarity">
    <text evidence="2 11">Belongs to the binding-protein-dependent transport system permease family.</text>
</comment>
<protein>
    <recommendedName>
        <fullName evidence="4 12">sn-glycerol-3-phosphate transport system permease protein UgpE</fullName>
    </recommendedName>
</protein>
<evidence type="ECO:0000256" key="11">
    <source>
        <dbReference type="RuleBase" id="RU363032"/>
    </source>
</evidence>
<feature type="domain" description="ABC transmembrane type-1" evidence="13">
    <location>
        <begin position="98"/>
        <end position="292"/>
    </location>
</feature>
<evidence type="ECO:0000256" key="10">
    <source>
        <dbReference type="ARBA" id="ARBA00037054"/>
    </source>
</evidence>
<feature type="transmembrane region" description="Helical" evidence="11">
    <location>
        <begin position="36"/>
        <end position="61"/>
    </location>
</feature>
<feature type="transmembrane region" description="Helical" evidence="11">
    <location>
        <begin position="97"/>
        <end position="121"/>
    </location>
</feature>
<name>A0A2P7STK9_9HYPH</name>
<dbReference type="SUPFAM" id="SSF161098">
    <property type="entry name" value="MetI-like"/>
    <property type="match status" value="1"/>
</dbReference>
<dbReference type="GO" id="GO:0005886">
    <property type="term" value="C:plasma membrane"/>
    <property type="evidence" value="ECO:0007669"/>
    <property type="project" value="UniProtKB-SubCell"/>
</dbReference>
<dbReference type="Proteomes" id="UP000241229">
    <property type="component" value="Unassembled WGS sequence"/>
</dbReference>
<keyword evidence="15" id="KW-1185">Reference proteome</keyword>
<sequence>MSAFDDAAMRDLARSPAHRGARAGLVAGFVEGRQKYLVAALCVALCTVMLLPLVASVLASLKSTQEAAAVPPAYFPHALSLDSYERLWNYQAGLPTYFANSLGAALLTIVFCLALTVPAGYGLAKFRIPGKEALFVILLLGLIVPYQALLTPLFFLFVELKLHNSLVGLAIVHTAIQLPFSIYVMRNAFEAVPRELEEAAIMDGCNSFQVLTRICLPAVVPAMITVSLFAFITSWNELLAALVIMNKDSSFTLPLILAAARQQTSIGGTDWGMLQAGITISIIPCMAFYLLLQKYYMAGFLNGAVK</sequence>
<evidence type="ECO:0000313" key="14">
    <source>
        <dbReference type="EMBL" id="PSJ65810.1"/>
    </source>
</evidence>
<feature type="transmembrane region" description="Helical" evidence="11">
    <location>
        <begin position="133"/>
        <end position="158"/>
    </location>
</feature>
<evidence type="ECO:0000256" key="12">
    <source>
        <dbReference type="RuleBase" id="RU363056"/>
    </source>
</evidence>
<dbReference type="InterPro" id="IPR000515">
    <property type="entry name" value="MetI-like"/>
</dbReference>
<proteinExistence type="inferred from homology"/>
<dbReference type="Gene3D" id="1.10.3720.10">
    <property type="entry name" value="MetI-like"/>
    <property type="match status" value="1"/>
</dbReference>
<organism evidence="14 15">
    <name type="scientific">Kumtagia ephedrae</name>
    <dbReference type="NCBI Taxonomy" id="2116701"/>
    <lineage>
        <taxon>Bacteria</taxon>
        <taxon>Pseudomonadati</taxon>
        <taxon>Pseudomonadota</taxon>
        <taxon>Alphaproteobacteria</taxon>
        <taxon>Hyphomicrobiales</taxon>
        <taxon>Phyllobacteriaceae</taxon>
        <taxon>Kumtagia</taxon>
    </lineage>
</organism>
<dbReference type="AlphaFoldDB" id="A0A2P7STK9"/>
<evidence type="ECO:0000256" key="1">
    <source>
        <dbReference type="ARBA" id="ARBA00004651"/>
    </source>
</evidence>
<keyword evidence="5 11" id="KW-0813">Transport</keyword>
<feature type="transmembrane region" description="Helical" evidence="11">
    <location>
        <begin position="170"/>
        <end position="189"/>
    </location>
</feature>
<comment type="caution">
    <text evidence="14">The sequence shown here is derived from an EMBL/GenBank/DDBJ whole genome shotgun (WGS) entry which is preliminary data.</text>
</comment>
<dbReference type="PROSITE" id="PS50928">
    <property type="entry name" value="ABC_TM1"/>
    <property type="match status" value="1"/>
</dbReference>
<evidence type="ECO:0000256" key="6">
    <source>
        <dbReference type="ARBA" id="ARBA00022475"/>
    </source>
</evidence>
<evidence type="ECO:0000256" key="2">
    <source>
        <dbReference type="ARBA" id="ARBA00009306"/>
    </source>
</evidence>
<keyword evidence="7 11" id="KW-0812">Transmembrane</keyword>
<keyword evidence="6 12" id="KW-1003">Cell membrane</keyword>
<feature type="transmembrane region" description="Helical" evidence="11">
    <location>
        <begin position="210"/>
        <end position="232"/>
    </location>
</feature>
<evidence type="ECO:0000313" key="15">
    <source>
        <dbReference type="Proteomes" id="UP000241229"/>
    </source>
</evidence>
<dbReference type="CDD" id="cd06261">
    <property type="entry name" value="TM_PBP2"/>
    <property type="match status" value="1"/>
</dbReference>
<evidence type="ECO:0000256" key="9">
    <source>
        <dbReference type="ARBA" id="ARBA00023136"/>
    </source>
</evidence>
<evidence type="ECO:0000256" key="7">
    <source>
        <dbReference type="ARBA" id="ARBA00022692"/>
    </source>
</evidence>
<keyword evidence="9 11" id="KW-0472">Membrane</keyword>
<evidence type="ECO:0000256" key="5">
    <source>
        <dbReference type="ARBA" id="ARBA00022448"/>
    </source>
</evidence>
<evidence type="ECO:0000256" key="8">
    <source>
        <dbReference type="ARBA" id="ARBA00022989"/>
    </source>
</evidence>
<dbReference type="RefSeq" id="WP_106770352.1">
    <property type="nucleotide sequence ID" value="NZ_PXYK01000001.1"/>
</dbReference>
<evidence type="ECO:0000259" key="13">
    <source>
        <dbReference type="PROSITE" id="PS50928"/>
    </source>
</evidence>
<dbReference type="GO" id="GO:0055085">
    <property type="term" value="P:transmembrane transport"/>
    <property type="evidence" value="ECO:0007669"/>
    <property type="project" value="InterPro"/>
</dbReference>
<dbReference type="PANTHER" id="PTHR43744:SF8">
    <property type="entry name" value="SN-GLYCEROL-3-PHOSPHATE TRANSPORT SYSTEM PERMEASE PROTEIN UGPE"/>
    <property type="match status" value="1"/>
</dbReference>
<dbReference type="InterPro" id="IPR035906">
    <property type="entry name" value="MetI-like_sf"/>
</dbReference>
<comment type="subcellular location">
    <subcellularLocation>
        <location evidence="12">Cell inner membrane</location>
        <topology evidence="12">Multi-pass membrane protein</topology>
    </subcellularLocation>
    <subcellularLocation>
        <location evidence="1 11">Cell membrane</location>
        <topology evidence="1 11">Multi-pass membrane protein</topology>
    </subcellularLocation>
</comment>
<keyword evidence="12" id="KW-0997">Cell inner membrane</keyword>
<feature type="transmembrane region" description="Helical" evidence="11">
    <location>
        <begin position="272"/>
        <end position="292"/>
    </location>
</feature>
<dbReference type="EMBL" id="PXYK01000001">
    <property type="protein sequence ID" value="PSJ65810.1"/>
    <property type="molecule type" value="Genomic_DNA"/>
</dbReference>
<dbReference type="OrthoDB" id="9815445at2"/>
<evidence type="ECO:0000256" key="3">
    <source>
        <dbReference type="ARBA" id="ARBA00011557"/>
    </source>
</evidence>
<comment type="subunit">
    <text evidence="3 12">The complex is composed of two ATP-binding proteins (UgpC), two transmembrane proteins (UgpA and UgpE) and a solute-binding protein (UgpB).</text>
</comment>
<reference evidence="14 15" key="1">
    <citation type="submission" date="2018-03" db="EMBL/GenBank/DDBJ databases">
        <title>The draft genome of Mesorhizobium sp. 6GN-30.</title>
        <authorList>
            <person name="Liu L."/>
            <person name="Li L."/>
            <person name="Wang T."/>
            <person name="Zhang X."/>
            <person name="Liang L."/>
        </authorList>
    </citation>
    <scope>NUCLEOTIDE SEQUENCE [LARGE SCALE GENOMIC DNA]</scope>
    <source>
        <strain evidence="14 15">6GN30</strain>
    </source>
</reference>
<dbReference type="PANTHER" id="PTHR43744">
    <property type="entry name" value="ABC TRANSPORTER PERMEASE PROTEIN MG189-RELATED-RELATED"/>
    <property type="match status" value="1"/>
</dbReference>
<gene>
    <name evidence="12" type="primary">ugpE</name>
    <name evidence="14" type="ORF">C7I84_01435</name>
</gene>
<evidence type="ECO:0000256" key="4">
    <source>
        <dbReference type="ARBA" id="ARBA00020515"/>
    </source>
</evidence>
<keyword evidence="8 11" id="KW-1133">Transmembrane helix</keyword>
<comment type="function">
    <text evidence="10 12">Part of the ABC transporter complex UgpBAEC involved in sn-glycerol-3-phosphate (G3P) import. Probably responsible for the translocation of the substrate across the membrane.</text>
</comment>